<accession>E4ZJT7</accession>
<dbReference type="GeneID" id="13288273"/>
<evidence type="ECO:0000256" key="1">
    <source>
        <dbReference type="SAM" id="MobiDB-lite"/>
    </source>
</evidence>
<sequence length="385" mass="41815">MPAIWIPESTLELPNDNRCHGYAHTKGRRCLVYVGFESSWRYAAILDELSQQQPDARQLEPLLRRLAHCTLCENWHKYQADRIVRNWAMKIRTAYPAGSVAVQSSPSSTPTRSILQATTVTSANNSRPLSSAQSEVEALHMTIRAMQELLRTTEVRLSMLQVTQSSIGGNSVLSPASSSDNTSRRSSIASSVSPASPTMARSPAPISVHTDSISTARMGQLLPVVAGLITSPSAETVVSTALSSGPDILLSATAESAPPQPCTRPHVHRRPIEEECPICYDSALLSTCEPSELVWCRSGCGQSIHKSCFEAWRTQCETNGRDLTCSTCRANWGRECGCTGCTAVHVRRCVVAESIIAAGEDAEDTAESMRTARACGNRHIEISFL</sequence>
<keyword evidence="3" id="KW-1185">Reference proteome</keyword>
<evidence type="ECO:0000313" key="3">
    <source>
        <dbReference type="Proteomes" id="UP000002668"/>
    </source>
</evidence>
<dbReference type="EMBL" id="FP929072">
    <property type="protein sequence ID" value="CBX91372.1"/>
    <property type="molecule type" value="Genomic_DNA"/>
</dbReference>
<dbReference type="PANTHER" id="PTHR21540">
    <property type="entry name" value="RING FINGER AND SWIM DOMAIN-CONTAINING PROTEIN 2"/>
    <property type="match status" value="1"/>
</dbReference>
<dbReference type="AlphaFoldDB" id="E4ZJT7"/>
<evidence type="ECO:0000313" key="2">
    <source>
        <dbReference type="EMBL" id="CBX91372.1"/>
    </source>
</evidence>
<protein>
    <recommendedName>
        <fullName evidence="4">RING-type domain-containing protein</fullName>
    </recommendedName>
</protein>
<dbReference type="InterPro" id="IPR039903">
    <property type="entry name" value="Zswim2"/>
</dbReference>
<dbReference type="GO" id="GO:0061630">
    <property type="term" value="F:ubiquitin protein ligase activity"/>
    <property type="evidence" value="ECO:0007669"/>
    <property type="project" value="InterPro"/>
</dbReference>
<name>E4ZJT7_LEPMJ</name>
<dbReference type="Proteomes" id="UP000002668">
    <property type="component" value="Genome"/>
</dbReference>
<feature type="compositionally biased region" description="Low complexity" evidence="1">
    <location>
        <begin position="174"/>
        <end position="197"/>
    </location>
</feature>
<dbReference type="OrthoDB" id="8062037at2759"/>
<dbReference type="eggNOG" id="ENOG502T18V">
    <property type="taxonomic scope" value="Eukaryota"/>
</dbReference>
<dbReference type="VEuPathDB" id="FungiDB:LEMA_P068800.1"/>
<feature type="region of interest" description="Disordered" evidence="1">
    <location>
        <begin position="168"/>
        <end position="207"/>
    </location>
</feature>
<dbReference type="HOGENOM" id="CLU_677898_0_0_1"/>
<dbReference type="PANTHER" id="PTHR21540:SF0">
    <property type="entry name" value="PHD FAMILY PROTEIN"/>
    <property type="match status" value="1"/>
</dbReference>
<reference evidence="3" key="1">
    <citation type="journal article" date="2011" name="Nat. Commun.">
        <title>Effector diversification within compartments of the Leptosphaeria maculans genome affected by Repeat-Induced Point mutations.</title>
        <authorList>
            <person name="Rouxel T."/>
            <person name="Grandaubert J."/>
            <person name="Hane J.K."/>
            <person name="Hoede C."/>
            <person name="van de Wouw A.P."/>
            <person name="Couloux A."/>
            <person name="Dominguez V."/>
            <person name="Anthouard V."/>
            <person name="Bally P."/>
            <person name="Bourras S."/>
            <person name="Cozijnsen A.J."/>
            <person name="Ciuffetti L.M."/>
            <person name="Degrave A."/>
            <person name="Dilmaghani A."/>
            <person name="Duret L."/>
            <person name="Fudal I."/>
            <person name="Goodwin S.B."/>
            <person name="Gout L."/>
            <person name="Glaser N."/>
            <person name="Linglin J."/>
            <person name="Kema G.H.J."/>
            <person name="Lapalu N."/>
            <person name="Lawrence C.B."/>
            <person name="May K."/>
            <person name="Meyer M."/>
            <person name="Ollivier B."/>
            <person name="Poulain J."/>
            <person name="Schoch C.L."/>
            <person name="Simon A."/>
            <person name="Spatafora J.W."/>
            <person name="Stachowiak A."/>
            <person name="Turgeon B.G."/>
            <person name="Tyler B.M."/>
            <person name="Vincent D."/>
            <person name="Weissenbach J."/>
            <person name="Amselem J."/>
            <person name="Quesneville H."/>
            <person name="Oliver R.P."/>
            <person name="Wincker P."/>
            <person name="Balesdent M.-H."/>
            <person name="Howlett B.J."/>
        </authorList>
    </citation>
    <scope>NUCLEOTIDE SEQUENCE [LARGE SCALE GENOMIC DNA]</scope>
    <source>
        <strain evidence="3">JN3 / isolate v23.1.3 / race Av1-4-5-6-7-8</strain>
    </source>
</reference>
<dbReference type="InParanoid" id="E4ZJT7"/>
<dbReference type="STRING" id="985895.E4ZJT7"/>
<gene>
    <name evidence="2" type="ORF">LEMA_P068800.1</name>
</gene>
<proteinExistence type="predicted"/>
<evidence type="ECO:0008006" key="4">
    <source>
        <dbReference type="Google" id="ProtNLM"/>
    </source>
</evidence>
<dbReference type="OMA" id="RRCRMRT"/>
<organism evidence="3">
    <name type="scientific">Leptosphaeria maculans (strain JN3 / isolate v23.1.3 / race Av1-4-5-6-7-8)</name>
    <name type="common">Blackleg fungus</name>
    <name type="synonym">Phoma lingam</name>
    <dbReference type="NCBI Taxonomy" id="985895"/>
    <lineage>
        <taxon>Eukaryota</taxon>
        <taxon>Fungi</taxon>
        <taxon>Dikarya</taxon>
        <taxon>Ascomycota</taxon>
        <taxon>Pezizomycotina</taxon>
        <taxon>Dothideomycetes</taxon>
        <taxon>Pleosporomycetidae</taxon>
        <taxon>Pleosporales</taxon>
        <taxon>Pleosporineae</taxon>
        <taxon>Leptosphaeriaceae</taxon>
        <taxon>Plenodomus</taxon>
        <taxon>Plenodomus lingam/Leptosphaeria maculans species complex</taxon>
    </lineage>
</organism>